<accession>A0ABV4MMS6</accession>
<name>A0ABV4MMS6_9VIBR</name>
<dbReference type="Proteomes" id="UP001569151">
    <property type="component" value="Unassembled WGS sequence"/>
</dbReference>
<evidence type="ECO:0000256" key="1">
    <source>
        <dbReference type="SAM" id="MobiDB-lite"/>
    </source>
</evidence>
<organism evidence="2 3">
    <name type="scientific">Vibrio bivalvicida</name>
    <dbReference type="NCBI Taxonomy" id="1276888"/>
    <lineage>
        <taxon>Bacteria</taxon>
        <taxon>Pseudomonadati</taxon>
        <taxon>Pseudomonadota</taxon>
        <taxon>Gammaproteobacteria</taxon>
        <taxon>Vibrionales</taxon>
        <taxon>Vibrionaceae</taxon>
        <taxon>Vibrio</taxon>
        <taxon>Vibrio oreintalis group</taxon>
    </lineage>
</organism>
<comment type="caution">
    <text evidence="2">The sequence shown here is derived from an EMBL/GenBank/DDBJ whole genome shotgun (WGS) entry which is preliminary data.</text>
</comment>
<dbReference type="EMBL" id="JBGOOS010000037">
    <property type="protein sequence ID" value="MEZ8210882.1"/>
    <property type="molecule type" value="Genomic_DNA"/>
</dbReference>
<keyword evidence="3" id="KW-1185">Reference proteome</keyword>
<feature type="region of interest" description="Disordered" evidence="1">
    <location>
        <begin position="530"/>
        <end position="563"/>
    </location>
</feature>
<protein>
    <recommendedName>
        <fullName evidence="4">DUF4868 domain-containing protein</fullName>
    </recommendedName>
</protein>
<dbReference type="RefSeq" id="WP_371726519.1">
    <property type="nucleotide sequence ID" value="NZ_JBGOOS010000037.1"/>
</dbReference>
<reference evidence="2 3" key="1">
    <citation type="submission" date="2024-06" db="EMBL/GenBank/DDBJ databases">
        <authorList>
            <person name="Steensen K."/>
            <person name="Seneca J."/>
            <person name="Bartlau N."/>
            <person name="Yu A.X."/>
            <person name="Polz M.F."/>
        </authorList>
    </citation>
    <scope>NUCLEOTIDE SEQUENCE [LARGE SCALE GENOMIC DNA]</scope>
    <source>
        <strain evidence="2 3">1F146</strain>
    </source>
</reference>
<evidence type="ECO:0000313" key="2">
    <source>
        <dbReference type="EMBL" id="MEZ8210882.1"/>
    </source>
</evidence>
<feature type="compositionally biased region" description="Basic and acidic residues" evidence="1">
    <location>
        <begin position="534"/>
        <end position="545"/>
    </location>
</feature>
<sequence length="563" mass="65890">MIKINEFEKGTYILFGGKIVTEREKVKSLSDRILENSAIADSDEFYEKYGSNYDLDNDEVYKDFYDQFNDQISEKIRRYLTLNLESTDLSRSSVTLNDEIEPIEFKNWDIETTRIVFNRMNVDFGYGTAEIFYFDDDYDVDGIKSDYLSYIDNNKLVFRTDLDKELHSLPELVDLYYKKCYREVSKKQIHKQMDLVSKLSNAQRLHLDIDVINIDESTDTYSMFDMKYGDAHKLMNEKTFYVYEDLVYDVDFNLVKDDELVIGDISFTDYVLEQHANGSIQKYNQIIPLQDVLVCELNEEHRSYEILKMHNNKDNRTLSEQVETLSNNTLRLGDCDYEEGYLVNHQNMIAFVIPEKNLAQKALFEDAQSKFNFSSDKITFQFKDSEGEIDYLVRENHQKGFVELKGQYYQVFEKKPDAHGDATTAVFLKVDEDFALKKICEIEEEKLESVYGVKLDDMKFESGKVVADFKVPKFDYMFVITHNKKKDEMLFDDISVFEDAVDSANPDSKPSDQDLYSSLTNLVEAKSKLNHKSLSNDEMDRKIKSQELTIDAPQKKKSRSLRM</sequence>
<gene>
    <name evidence="2" type="ORF">ACED39_19120</name>
</gene>
<proteinExistence type="predicted"/>
<evidence type="ECO:0008006" key="4">
    <source>
        <dbReference type="Google" id="ProtNLM"/>
    </source>
</evidence>
<evidence type="ECO:0000313" key="3">
    <source>
        <dbReference type="Proteomes" id="UP001569151"/>
    </source>
</evidence>